<dbReference type="Gene3D" id="3.10.129.10">
    <property type="entry name" value="Hotdog Thioesterase"/>
    <property type="match status" value="1"/>
</dbReference>
<dbReference type="EMBL" id="JADIKC010000004">
    <property type="protein sequence ID" value="MBM7121683.1"/>
    <property type="molecule type" value="Genomic_DNA"/>
</dbReference>
<accession>A0ABS2JRU5</accession>
<dbReference type="InterPro" id="IPR029069">
    <property type="entry name" value="HotDog_dom_sf"/>
</dbReference>
<dbReference type="CDD" id="cd03443">
    <property type="entry name" value="PaaI_thioesterase"/>
    <property type="match status" value="1"/>
</dbReference>
<sequence length="156" mass="17163">MSQALSLYRRLVSLPGGRWLYGRLICFKAPYFATIAPRFRALEPGCCEVAIRDRRHVHNHIGTVHAIALCNAAELTAGMMTDVTIPPGMRWIPKGMTVEYLAKATGTLVAVAKPESPAVEAASGYAWPVRVNVRNEGGEDVFRARIDMWVSPRKAA</sequence>
<reference evidence="1 2" key="1">
    <citation type="submission" date="2020-10" db="EMBL/GenBank/DDBJ databases">
        <title>Phylogeny of dyella-like bacteria.</title>
        <authorList>
            <person name="Fu J."/>
        </authorList>
    </citation>
    <scope>NUCLEOTIDE SEQUENCE [LARGE SCALE GENOMIC DNA]</scope>
    <source>
        <strain evidence="1 2">THG-B117</strain>
    </source>
</reference>
<dbReference type="SUPFAM" id="SSF54637">
    <property type="entry name" value="Thioesterase/thiol ester dehydrase-isomerase"/>
    <property type="match status" value="1"/>
</dbReference>
<gene>
    <name evidence="1" type="ORF">ISP20_11000</name>
</gene>
<comment type="caution">
    <text evidence="1">The sequence shown here is derived from an EMBL/GenBank/DDBJ whole genome shotgun (WGS) entry which is preliminary data.</text>
</comment>
<evidence type="ECO:0000313" key="2">
    <source>
        <dbReference type="Proteomes" id="UP001430065"/>
    </source>
</evidence>
<dbReference type="RefSeq" id="WP_204636136.1">
    <property type="nucleotide sequence ID" value="NZ_JADIKC010000004.1"/>
</dbReference>
<dbReference type="Pfam" id="PF14539">
    <property type="entry name" value="DUF4442"/>
    <property type="match status" value="1"/>
</dbReference>
<evidence type="ECO:0000313" key="1">
    <source>
        <dbReference type="EMBL" id="MBM7121683.1"/>
    </source>
</evidence>
<name>A0ABS2JRU5_9GAMM</name>
<proteinExistence type="predicted"/>
<dbReference type="Proteomes" id="UP001430065">
    <property type="component" value="Unassembled WGS sequence"/>
</dbReference>
<dbReference type="InterPro" id="IPR027961">
    <property type="entry name" value="DUF4442"/>
</dbReference>
<organism evidence="1 2">
    <name type="scientific">Dyella kyungheensis</name>
    <dbReference type="NCBI Taxonomy" id="1242174"/>
    <lineage>
        <taxon>Bacteria</taxon>
        <taxon>Pseudomonadati</taxon>
        <taxon>Pseudomonadota</taxon>
        <taxon>Gammaproteobacteria</taxon>
        <taxon>Lysobacterales</taxon>
        <taxon>Rhodanobacteraceae</taxon>
        <taxon>Dyella</taxon>
    </lineage>
</organism>
<keyword evidence="2" id="KW-1185">Reference proteome</keyword>
<protein>
    <submittedName>
        <fullName evidence="1">DUF4442 domain-containing protein</fullName>
    </submittedName>
</protein>